<dbReference type="SUPFAM" id="SSF48726">
    <property type="entry name" value="Immunoglobulin"/>
    <property type="match status" value="1"/>
</dbReference>
<dbReference type="InterPro" id="IPR013106">
    <property type="entry name" value="Ig_V-set"/>
</dbReference>
<dbReference type="PROSITE" id="PS50835">
    <property type="entry name" value="IG_LIKE"/>
    <property type="match status" value="1"/>
</dbReference>
<keyword evidence="1" id="KW-0732">Signal</keyword>
<evidence type="ECO:0000313" key="4">
    <source>
        <dbReference type="Proteomes" id="UP001176940"/>
    </source>
</evidence>
<proteinExistence type="predicted"/>
<dbReference type="SMART" id="SM00409">
    <property type="entry name" value="IG"/>
    <property type="match status" value="1"/>
</dbReference>
<dbReference type="InterPro" id="IPR007110">
    <property type="entry name" value="Ig-like_dom"/>
</dbReference>
<dbReference type="PANTHER" id="PTHR23267">
    <property type="entry name" value="IMMUNOGLOBULIN LIGHT CHAIN"/>
    <property type="match status" value="1"/>
</dbReference>
<organism evidence="3 4">
    <name type="scientific">Ranitomeya imitator</name>
    <name type="common">mimic poison frog</name>
    <dbReference type="NCBI Taxonomy" id="111125"/>
    <lineage>
        <taxon>Eukaryota</taxon>
        <taxon>Metazoa</taxon>
        <taxon>Chordata</taxon>
        <taxon>Craniata</taxon>
        <taxon>Vertebrata</taxon>
        <taxon>Euteleostomi</taxon>
        <taxon>Amphibia</taxon>
        <taxon>Batrachia</taxon>
        <taxon>Anura</taxon>
        <taxon>Neobatrachia</taxon>
        <taxon>Hyloidea</taxon>
        <taxon>Dendrobatidae</taxon>
        <taxon>Dendrobatinae</taxon>
        <taxon>Ranitomeya</taxon>
    </lineage>
</organism>
<dbReference type="SMART" id="SM00406">
    <property type="entry name" value="IGv"/>
    <property type="match status" value="1"/>
</dbReference>
<feature type="signal peptide" evidence="1">
    <location>
        <begin position="1"/>
        <end position="22"/>
    </location>
</feature>
<dbReference type="Gene3D" id="2.60.40.10">
    <property type="entry name" value="Immunoglobulins"/>
    <property type="match status" value="1"/>
</dbReference>
<reference evidence="3" key="1">
    <citation type="submission" date="2023-07" db="EMBL/GenBank/DDBJ databases">
        <authorList>
            <person name="Stuckert A."/>
        </authorList>
    </citation>
    <scope>NUCLEOTIDE SEQUENCE</scope>
</reference>
<dbReference type="Pfam" id="PF07686">
    <property type="entry name" value="V-set"/>
    <property type="match status" value="1"/>
</dbReference>
<protein>
    <recommendedName>
        <fullName evidence="2">Ig-like domain-containing protein</fullName>
    </recommendedName>
</protein>
<evidence type="ECO:0000256" key="1">
    <source>
        <dbReference type="SAM" id="SignalP"/>
    </source>
</evidence>
<evidence type="ECO:0000259" key="2">
    <source>
        <dbReference type="PROSITE" id="PS50835"/>
    </source>
</evidence>
<feature type="domain" description="Ig-like" evidence="2">
    <location>
        <begin position="22"/>
        <end position="111"/>
    </location>
</feature>
<accession>A0ABN9M1D3</accession>
<keyword evidence="4" id="KW-1185">Reference proteome</keyword>
<dbReference type="EMBL" id="CAUEEQ010039062">
    <property type="protein sequence ID" value="CAJ0954779.1"/>
    <property type="molecule type" value="Genomic_DNA"/>
</dbReference>
<dbReference type="InterPro" id="IPR013783">
    <property type="entry name" value="Ig-like_fold"/>
</dbReference>
<dbReference type="Proteomes" id="UP001176940">
    <property type="component" value="Unassembled WGS sequence"/>
</dbReference>
<dbReference type="InterPro" id="IPR050150">
    <property type="entry name" value="IgV_Light_Chain"/>
</dbReference>
<gene>
    <name evidence="3" type="ORF">RIMI_LOCUS14864821</name>
</gene>
<dbReference type="InterPro" id="IPR003599">
    <property type="entry name" value="Ig_sub"/>
</dbReference>
<name>A0ABN9M1D3_9NEOB</name>
<sequence length="140" mass="15145">MTMGLQGVVLGVILLLIHDSCAQIVLTQSPDHITVSPGETVTISCKTISFVSNGNLHWNQQKSGQRPALLIYGTSTRYTGVPDRFTGSGSFPDFTLKISGATEDDEADYYCMQGQSLPMTFGKGTTVEIKPRRSTRSVAN</sequence>
<feature type="chain" id="PRO_5046766179" description="Ig-like domain-containing protein" evidence="1">
    <location>
        <begin position="23"/>
        <end position="140"/>
    </location>
</feature>
<evidence type="ECO:0000313" key="3">
    <source>
        <dbReference type="EMBL" id="CAJ0954779.1"/>
    </source>
</evidence>
<comment type="caution">
    <text evidence="3">The sequence shown here is derived from an EMBL/GenBank/DDBJ whole genome shotgun (WGS) entry which is preliminary data.</text>
</comment>
<dbReference type="InterPro" id="IPR036179">
    <property type="entry name" value="Ig-like_dom_sf"/>
</dbReference>